<evidence type="ECO:0000256" key="6">
    <source>
        <dbReference type="PIRNR" id="PIRNR002889"/>
    </source>
</evidence>
<dbReference type="InterPro" id="IPR006300">
    <property type="entry name" value="FlgB"/>
</dbReference>
<dbReference type="Proteomes" id="UP000663929">
    <property type="component" value="Chromosome"/>
</dbReference>
<evidence type="ECO:0000313" key="8">
    <source>
        <dbReference type="EMBL" id="QTD52026.1"/>
    </source>
</evidence>
<dbReference type="EMBL" id="CP071793">
    <property type="protein sequence ID" value="QTD52026.1"/>
    <property type="molecule type" value="Genomic_DNA"/>
</dbReference>
<dbReference type="RefSeq" id="WP_237382136.1">
    <property type="nucleotide sequence ID" value="NZ_CP071793.1"/>
</dbReference>
<feature type="domain" description="Flagellar basal body rod protein N-terminal" evidence="7">
    <location>
        <begin position="16"/>
        <end position="41"/>
    </location>
</feature>
<gene>
    <name evidence="8" type="primary">flgB</name>
    <name evidence="8" type="ORF">J3U87_06095</name>
</gene>
<reference evidence="8" key="1">
    <citation type="submission" date="2021-03" db="EMBL/GenBank/DDBJ databases">
        <title>Acanthopleuribacteraceae sp. M133.</title>
        <authorList>
            <person name="Wang G."/>
        </authorList>
    </citation>
    <scope>NUCLEOTIDE SEQUENCE</scope>
    <source>
        <strain evidence="8">M133</strain>
    </source>
</reference>
<keyword evidence="9" id="KW-1185">Reference proteome</keyword>
<keyword evidence="8" id="KW-0282">Flagellum</keyword>
<sequence length="136" mass="15378">MLDPLGNEAKFGFLKTAMDVASLRQQLYAGNIANIDTPGYRSKDLDFGQILSDYEDQVEMTPKTKPDGTPFLPSGQNLQYGDYYIEEELDNITQRVDGNNVDLDKEMAKLAANSGRYKLASQFMTRKLRILNEAMR</sequence>
<accession>A0A8A4TPX2</accession>
<dbReference type="Pfam" id="PF00460">
    <property type="entry name" value="Flg_bb_rod"/>
    <property type="match status" value="1"/>
</dbReference>
<keyword evidence="8" id="KW-0966">Cell projection</keyword>
<comment type="function">
    <text evidence="5 6">Structural component of flagellum, the bacterial motility apparatus. Part of the rod structure of flagellar basal body.</text>
</comment>
<evidence type="ECO:0000256" key="5">
    <source>
        <dbReference type="ARBA" id="ARBA00024934"/>
    </source>
</evidence>
<dbReference type="PIRSF" id="PIRSF002889">
    <property type="entry name" value="Rod_FlgB"/>
    <property type="match status" value="1"/>
</dbReference>
<proteinExistence type="inferred from homology"/>
<comment type="subcellular location">
    <subcellularLocation>
        <location evidence="1 6">Bacterial flagellum basal body</location>
    </subcellularLocation>
</comment>
<dbReference type="GO" id="GO:0030694">
    <property type="term" value="C:bacterial-type flagellum basal body, rod"/>
    <property type="evidence" value="ECO:0007669"/>
    <property type="project" value="InterPro"/>
</dbReference>
<name>A0A8A4TPX2_SULCO</name>
<dbReference type="NCBIfam" id="TIGR01396">
    <property type="entry name" value="FlgB"/>
    <property type="match status" value="1"/>
</dbReference>
<comment type="subunit">
    <text evidence="6">The basal body constitutes a major portion of the flagellar organelle and consists of a number of rings mounted on a central rod.</text>
</comment>
<keyword evidence="8" id="KW-0969">Cilium</keyword>
<evidence type="ECO:0000256" key="3">
    <source>
        <dbReference type="ARBA" id="ARBA00014376"/>
    </source>
</evidence>
<evidence type="ECO:0000259" key="7">
    <source>
        <dbReference type="Pfam" id="PF00460"/>
    </source>
</evidence>
<evidence type="ECO:0000256" key="4">
    <source>
        <dbReference type="ARBA" id="ARBA00023143"/>
    </source>
</evidence>
<evidence type="ECO:0000256" key="2">
    <source>
        <dbReference type="ARBA" id="ARBA00009677"/>
    </source>
</evidence>
<dbReference type="PANTHER" id="PTHR30435">
    <property type="entry name" value="FLAGELLAR PROTEIN"/>
    <property type="match status" value="1"/>
</dbReference>
<comment type="similarity">
    <text evidence="2 6">Belongs to the flagella basal body rod proteins family.</text>
</comment>
<dbReference type="AlphaFoldDB" id="A0A8A4TPX2"/>
<protein>
    <recommendedName>
        <fullName evidence="3 6">Flagellar basal body rod protein FlgB</fullName>
    </recommendedName>
</protein>
<organism evidence="8 9">
    <name type="scientific">Sulfidibacter corallicola</name>
    <dbReference type="NCBI Taxonomy" id="2818388"/>
    <lineage>
        <taxon>Bacteria</taxon>
        <taxon>Pseudomonadati</taxon>
        <taxon>Acidobacteriota</taxon>
        <taxon>Holophagae</taxon>
        <taxon>Acanthopleuribacterales</taxon>
        <taxon>Acanthopleuribacteraceae</taxon>
        <taxon>Sulfidibacter</taxon>
    </lineage>
</organism>
<dbReference type="PANTHER" id="PTHR30435:SF12">
    <property type="entry name" value="FLAGELLAR BASAL BODY ROD PROTEIN FLGB"/>
    <property type="match status" value="1"/>
</dbReference>
<dbReference type="GO" id="GO:0071978">
    <property type="term" value="P:bacterial-type flagellum-dependent swarming motility"/>
    <property type="evidence" value="ECO:0007669"/>
    <property type="project" value="TreeGrafter"/>
</dbReference>
<evidence type="ECO:0000313" key="9">
    <source>
        <dbReference type="Proteomes" id="UP000663929"/>
    </source>
</evidence>
<keyword evidence="4 6" id="KW-0975">Bacterial flagellum</keyword>
<dbReference type="KEGG" id="scor:J3U87_06095"/>
<evidence type="ECO:0000256" key="1">
    <source>
        <dbReference type="ARBA" id="ARBA00004117"/>
    </source>
</evidence>
<dbReference type="InterPro" id="IPR001444">
    <property type="entry name" value="Flag_bb_rod_N"/>
</dbReference>